<feature type="domain" description="NodB homology" evidence="4">
    <location>
        <begin position="152"/>
        <end position="306"/>
    </location>
</feature>
<evidence type="ECO:0000313" key="6">
    <source>
        <dbReference type="Proteomes" id="UP000177383"/>
    </source>
</evidence>
<keyword evidence="3" id="KW-0472">Membrane</keyword>
<dbReference type="Gene3D" id="3.20.20.370">
    <property type="entry name" value="Glycoside hydrolase/deacetylase"/>
    <property type="match status" value="1"/>
</dbReference>
<feature type="transmembrane region" description="Helical" evidence="3">
    <location>
        <begin position="16"/>
        <end position="38"/>
    </location>
</feature>
<dbReference type="GO" id="GO:0005576">
    <property type="term" value="C:extracellular region"/>
    <property type="evidence" value="ECO:0007669"/>
    <property type="project" value="UniProtKB-SubCell"/>
</dbReference>
<accession>A0A1F5ZKE3</accession>
<dbReference type="GO" id="GO:0005975">
    <property type="term" value="P:carbohydrate metabolic process"/>
    <property type="evidence" value="ECO:0007669"/>
    <property type="project" value="InterPro"/>
</dbReference>
<keyword evidence="3" id="KW-0812">Transmembrane</keyword>
<dbReference type="Pfam" id="PF01522">
    <property type="entry name" value="Polysacc_deac_1"/>
    <property type="match status" value="1"/>
</dbReference>
<proteinExistence type="predicted"/>
<dbReference type="InterPro" id="IPR002509">
    <property type="entry name" value="NODB_dom"/>
</dbReference>
<sequence length="306" mass="33685">MARKRKQKIKTRKTGGFIIGIMSGTAIFIIAGLISFGARNSLSHPQVKGTTTIVTDATPIINPSPTLSLTPTPTVYDTLPTKPIGFCLNVPVLLYHHIEPITEAQEAGHAQLTVDVNYFEKQLEYLKNSGYTSISADQLADALINHKTLPAKSIVITLDDGYSDIHTYAYPLAQKYNMVLNLMIPTGLLDNYGYLTWGQLKEMVDSGLVYAYDHTWSHISLASQSKEKIEFEILTAKKDLEEKLGKTVNIFSYPYGSMSKSVEDILKSNGFIAAFSTINGSLQCDSLIFSLRRTHIGNAPLSAFGL</sequence>
<keyword evidence="3" id="KW-1133">Transmembrane helix</keyword>
<gene>
    <name evidence="5" type="ORF">A2773_01935</name>
</gene>
<organism evidence="5 6">
    <name type="scientific">Candidatus Gottesmanbacteria bacterium RIFCSPHIGHO2_01_FULL_39_10</name>
    <dbReference type="NCBI Taxonomy" id="1798375"/>
    <lineage>
        <taxon>Bacteria</taxon>
        <taxon>Candidatus Gottesmaniibacteriota</taxon>
    </lineage>
</organism>
<dbReference type="PANTHER" id="PTHR34216">
    <property type="match status" value="1"/>
</dbReference>
<evidence type="ECO:0000256" key="3">
    <source>
        <dbReference type="SAM" id="Phobius"/>
    </source>
</evidence>
<comment type="caution">
    <text evidence="5">The sequence shown here is derived from an EMBL/GenBank/DDBJ whole genome shotgun (WGS) entry which is preliminary data.</text>
</comment>
<dbReference type="STRING" id="1798375.A2773_01935"/>
<dbReference type="SUPFAM" id="SSF88713">
    <property type="entry name" value="Glycoside hydrolase/deacetylase"/>
    <property type="match status" value="1"/>
</dbReference>
<evidence type="ECO:0000256" key="2">
    <source>
        <dbReference type="ARBA" id="ARBA00022729"/>
    </source>
</evidence>
<dbReference type="CDD" id="cd10918">
    <property type="entry name" value="CE4_NodB_like_5s_6s"/>
    <property type="match status" value="1"/>
</dbReference>
<protein>
    <recommendedName>
        <fullName evidence="4">NodB homology domain-containing protein</fullName>
    </recommendedName>
</protein>
<keyword evidence="2" id="KW-0732">Signal</keyword>
<name>A0A1F5ZKE3_9BACT</name>
<dbReference type="EMBL" id="MFJE01000068">
    <property type="protein sequence ID" value="OGG12948.1"/>
    <property type="molecule type" value="Genomic_DNA"/>
</dbReference>
<evidence type="ECO:0000256" key="1">
    <source>
        <dbReference type="ARBA" id="ARBA00004613"/>
    </source>
</evidence>
<reference evidence="5 6" key="1">
    <citation type="journal article" date="2016" name="Nat. Commun.">
        <title>Thousands of microbial genomes shed light on interconnected biogeochemical processes in an aquifer system.</title>
        <authorList>
            <person name="Anantharaman K."/>
            <person name="Brown C.T."/>
            <person name="Hug L.A."/>
            <person name="Sharon I."/>
            <person name="Castelle C.J."/>
            <person name="Probst A.J."/>
            <person name="Thomas B.C."/>
            <person name="Singh A."/>
            <person name="Wilkins M.J."/>
            <person name="Karaoz U."/>
            <person name="Brodie E.L."/>
            <person name="Williams K.H."/>
            <person name="Hubbard S.S."/>
            <person name="Banfield J.F."/>
        </authorList>
    </citation>
    <scope>NUCLEOTIDE SEQUENCE [LARGE SCALE GENOMIC DNA]</scope>
</reference>
<dbReference type="InterPro" id="IPR011330">
    <property type="entry name" value="Glyco_hydro/deAcase_b/a-brl"/>
</dbReference>
<dbReference type="PROSITE" id="PS51677">
    <property type="entry name" value="NODB"/>
    <property type="match status" value="1"/>
</dbReference>
<evidence type="ECO:0000313" key="5">
    <source>
        <dbReference type="EMBL" id="OGG12948.1"/>
    </source>
</evidence>
<comment type="subcellular location">
    <subcellularLocation>
        <location evidence="1">Secreted</location>
    </subcellularLocation>
</comment>
<evidence type="ECO:0000259" key="4">
    <source>
        <dbReference type="PROSITE" id="PS51677"/>
    </source>
</evidence>
<dbReference type="Proteomes" id="UP000177383">
    <property type="component" value="Unassembled WGS sequence"/>
</dbReference>
<dbReference type="GO" id="GO:0016810">
    <property type="term" value="F:hydrolase activity, acting on carbon-nitrogen (but not peptide) bonds"/>
    <property type="evidence" value="ECO:0007669"/>
    <property type="project" value="InterPro"/>
</dbReference>
<dbReference type="PANTHER" id="PTHR34216:SF3">
    <property type="entry name" value="POLY-BETA-1,6-N-ACETYL-D-GLUCOSAMINE N-DEACETYLASE"/>
    <property type="match status" value="1"/>
</dbReference>
<dbReference type="AlphaFoldDB" id="A0A1F5ZKE3"/>
<dbReference type="InterPro" id="IPR051398">
    <property type="entry name" value="Polysacch_Deacetylase"/>
</dbReference>